<evidence type="ECO:0000256" key="1">
    <source>
        <dbReference type="ARBA" id="ARBA00004418"/>
    </source>
</evidence>
<protein>
    <submittedName>
        <fullName evidence="4">NMT1-like family protein</fullName>
    </submittedName>
</protein>
<dbReference type="Proteomes" id="UP000031366">
    <property type="component" value="Unassembled WGS sequence"/>
</dbReference>
<evidence type="ECO:0000313" key="5">
    <source>
        <dbReference type="Proteomes" id="UP000031366"/>
    </source>
</evidence>
<comment type="caution">
    <text evidence="4">The sequence shown here is derived from an EMBL/GenBank/DDBJ whole genome shotgun (WGS) entry which is preliminary data.</text>
</comment>
<dbReference type="PANTHER" id="PTHR30024">
    <property type="entry name" value="ALIPHATIC SULFONATES-BINDING PROTEIN-RELATED"/>
    <property type="match status" value="1"/>
</dbReference>
<dbReference type="EMBL" id="AYSO01000020">
    <property type="protein sequence ID" value="KIE44425.1"/>
    <property type="molecule type" value="Genomic_DNA"/>
</dbReference>
<gene>
    <name evidence="4" type="ORF">U732_146</name>
</gene>
<dbReference type="STRING" id="29341.RSJ17_18215"/>
<organism evidence="4 5">
    <name type="scientific">Clostridium argentinense CDC 2741</name>
    <dbReference type="NCBI Taxonomy" id="1418104"/>
    <lineage>
        <taxon>Bacteria</taxon>
        <taxon>Bacillati</taxon>
        <taxon>Bacillota</taxon>
        <taxon>Clostridia</taxon>
        <taxon>Eubacteriales</taxon>
        <taxon>Clostridiaceae</taxon>
        <taxon>Clostridium</taxon>
    </lineage>
</organism>
<dbReference type="GO" id="GO:0042597">
    <property type="term" value="C:periplasmic space"/>
    <property type="evidence" value="ECO:0007669"/>
    <property type="project" value="UniProtKB-SubCell"/>
</dbReference>
<proteinExistence type="inferred from homology"/>
<accession>A0A0C1UA00</accession>
<comment type="similarity">
    <text evidence="2">Belongs to the bacterial solute-binding protein SsuA/TauA family.</text>
</comment>
<keyword evidence="5" id="KW-1185">Reference proteome</keyword>
<dbReference type="PROSITE" id="PS51257">
    <property type="entry name" value="PROKAR_LIPOPROTEIN"/>
    <property type="match status" value="1"/>
</dbReference>
<reference evidence="4 5" key="1">
    <citation type="journal article" date="2015" name="Infect. Genet. Evol.">
        <title>Genomic sequences of six botulinum neurotoxin-producing strains representing three clostridial species illustrate the mobility and diversity of botulinum neurotoxin genes.</title>
        <authorList>
            <person name="Smith T.J."/>
            <person name="Hill K.K."/>
            <person name="Xie G."/>
            <person name="Foley B.T."/>
            <person name="Williamson C.H."/>
            <person name="Foster J.T."/>
            <person name="Johnson S.L."/>
            <person name="Chertkov O."/>
            <person name="Teshima H."/>
            <person name="Gibbons H.S."/>
            <person name="Johnsky L.A."/>
            <person name="Karavis M.A."/>
            <person name="Smith L.A."/>
        </authorList>
    </citation>
    <scope>NUCLEOTIDE SEQUENCE [LARGE SCALE GENOMIC DNA]</scope>
    <source>
        <strain evidence="4 5">CDC 2741</strain>
    </source>
</reference>
<dbReference type="SUPFAM" id="SSF53850">
    <property type="entry name" value="Periplasmic binding protein-like II"/>
    <property type="match status" value="1"/>
</dbReference>
<comment type="subcellular location">
    <subcellularLocation>
        <location evidence="1">Periplasm</location>
    </subcellularLocation>
</comment>
<dbReference type="RefSeq" id="WP_039635828.1">
    <property type="nucleotide sequence ID" value="NZ_AYSO01000020.1"/>
</dbReference>
<dbReference type="Gene3D" id="3.40.190.10">
    <property type="entry name" value="Periplasmic binding protein-like II"/>
    <property type="match status" value="2"/>
</dbReference>
<sequence length="341" mass="37717">MSKIKKIASILACLSIAAVILGGCSKKDDLVKIKVAEVTHSIFYAPQYVAINEGFFKDEGLNVELIAAQGADKTMAALVSEEVQIGLMGPEASIYVHNKGSKNYAINFAQVTKRDGSFLVARETHENFKMDDLKGKEILGGRKGGMPEMSLEYAIKNAGLTIGENVKEGEVNVRTDIQFNVMGGAFSAGESDYVTLFEPLATVMEKQDKGYIVASVGELSGEIPFTAYSVTNTYMEKNPEIVQKFTNALYKGQLYVQNHSSEDIAKSIQPFFTDIKMEDLVVVIERYKKIDAWCENPILKEESLNRLMDVMELAGELDKRAPYDEIVTTKYAEKAIDNIVK</sequence>
<evidence type="ECO:0000313" key="4">
    <source>
        <dbReference type="EMBL" id="KIE44425.1"/>
    </source>
</evidence>
<dbReference type="AlphaFoldDB" id="A0A0C1UA00"/>
<evidence type="ECO:0000256" key="3">
    <source>
        <dbReference type="ARBA" id="ARBA00022729"/>
    </source>
</evidence>
<evidence type="ECO:0000256" key="2">
    <source>
        <dbReference type="ARBA" id="ARBA00010742"/>
    </source>
</evidence>
<dbReference type="OrthoDB" id="9802202at2"/>
<dbReference type="Pfam" id="PF13379">
    <property type="entry name" value="NMT1_2"/>
    <property type="match status" value="1"/>
</dbReference>
<dbReference type="PANTHER" id="PTHR30024:SF47">
    <property type="entry name" value="TAURINE-BINDING PERIPLASMIC PROTEIN"/>
    <property type="match status" value="1"/>
</dbReference>
<keyword evidence="3" id="KW-0732">Signal</keyword>
<name>A0A0C1UA00_9CLOT</name>